<feature type="chain" id="PRO_5008109918" evidence="2">
    <location>
        <begin position="18"/>
        <end position="118"/>
    </location>
</feature>
<name>A0A180GHP2_PUCT1</name>
<reference evidence="4" key="4">
    <citation type="submission" date="2025-05" db="UniProtKB">
        <authorList>
            <consortium name="EnsemblFungi"/>
        </authorList>
    </citation>
    <scope>IDENTIFICATION</scope>
    <source>
        <strain evidence="4">isolate 1-1 / race 1 (BBBD)</strain>
    </source>
</reference>
<feature type="signal peptide" evidence="2">
    <location>
        <begin position="1"/>
        <end position="17"/>
    </location>
</feature>
<organism evidence="3">
    <name type="scientific">Puccinia triticina (isolate 1-1 / race 1 (BBBD))</name>
    <name type="common">Brown leaf rust fungus</name>
    <dbReference type="NCBI Taxonomy" id="630390"/>
    <lineage>
        <taxon>Eukaryota</taxon>
        <taxon>Fungi</taxon>
        <taxon>Dikarya</taxon>
        <taxon>Basidiomycota</taxon>
        <taxon>Pucciniomycotina</taxon>
        <taxon>Pucciniomycetes</taxon>
        <taxon>Pucciniales</taxon>
        <taxon>Pucciniaceae</taxon>
        <taxon>Puccinia</taxon>
    </lineage>
</organism>
<dbReference type="VEuPathDB" id="FungiDB:PTTG_01378"/>
<proteinExistence type="predicted"/>
<dbReference type="EMBL" id="ADAS02000066">
    <property type="protein sequence ID" value="OAV92266.1"/>
    <property type="molecule type" value="Genomic_DNA"/>
</dbReference>
<keyword evidence="2" id="KW-0732">Signal</keyword>
<sequence length="118" mass="12331">MLSTVHVAFLLAATALATPVRHTPRTYFNSHSQEAGQAGENHYLQATSNPLGSTLNRGDSSNSAYSRQTGTTYGSGYNDGSLAYPGGILPQAGPGATFDSVGTGYNPNVGNSEPFYKK</sequence>
<reference evidence="3" key="1">
    <citation type="submission" date="2009-11" db="EMBL/GenBank/DDBJ databases">
        <authorList>
            <consortium name="The Broad Institute Genome Sequencing Platform"/>
            <person name="Ward D."/>
            <person name="Feldgarden M."/>
            <person name="Earl A."/>
            <person name="Young S.K."/>
            <person name="Zeng Q."/>
            <person name="Koehrsen M."/>
            <person name="Alvarado L."/>
            <person name="Berlin A."/>
            <person name="Bochicchio J."/>
            <person name="Borenstein D."/>
            <person name="Chapman S.B."/>
            <person name="Chen Z."/>
            <person name="Engels R."/>
            <person name="Freedman E."/>
            <person name="Gellesch M."/>
            <person name="Goldberg J."/>
            <person name="Griggs A."/>
            <person name="Gujja S."/>
            <person name="Heilman E."/>
            <person name="Heiman D."/>
            <person name="Hepburn T."/>
            <person name="Howarth C."/>
            <person name="Jen D."/>
            <person name="Larson L."/>
            <person name="Lewis B."/>
            <person name="Mehta T."/>
            <person name="Park D."/>
            <person name="Pearson M."/>
            <person name="Roberts A."/>
            <person name="Saif S."/>
            <person name="Shea T."/>
            <person name="Shenoy N."/>
            <person name="Sisk P."/>
            <person name="Stolte C."/>
            <person name="Sykes S."/>
            <person name="Thomson T."/>
            <person name="Walk T."/>
            <person name="White J."/>
            <person name="Yandava C."/>
            <person name="Izard J."/>
            <person name="Baranova O.V."/>
            <person name="Blanton J.M."/>
            <person name="Tanner A.C."/>
            <person name="Dewhirst F.E."/>
            <person name="Haas B."/>
            <person name="Nusbaum C."/>
            <person name="Birren B."/>
        </authorList>
    </citation>
    <scope>NUCLEOTIDE SEQUENCE [LARGE SCALE GENOMIC DNA]</scope>
    <source>
        <strain evidence="3">1-1 BBBD Race 1</strain>
    </source>
</reference>
<feature type="compositionally biased region" description="Polar residues" evidence="1">
    <location>
        <begin position="44"/>
        <end position="72"/>
    </location>
</feature>
<reference evidence="4 5" key="3">
    <citation type="journal article" date="2017" name="G3 (Bethesda)">
        <title>Comparative analysis highlights variable genome content of wheat rusts and divergence of the mating loci.</title>
        <authorList>
            <person name="Cuomo C.A."/>
            <person name="Bakkeren G."/>
            <person name="Khalil H.B."/>
            <person name="Panwar V."/>
            <person name="Joly D."/>
            <person name="Linning R."/>
            <person name="Sakthikumar S."/>
            <person name="Song X."/>
            <person name="Adiconis X."/>
            <person name="Fan L."/>
            <person name="Goldberg J.M."/>
            <person name="Levin J.Z."/>
            <person name="Young S."/>
            <person name="Zeng Q."/>
            <person name="Anikster Y."/>
            <person name="Bruce M."/>
            <person name="Wang M."/>
            <person name="Yin C."/>
            <person name="McCallum B."/>
            <person name="Szabo L.J."/>
            <person name="Hulbert S."/>
            <person name="Chen X."/>
            <person name="Fellers J.P."/>
        </authorList>
    </citation>
    <scope>NUCLEOTIDE SEQUENCE</scope>
    <source>
        <strain evidence="4">isolate 1-1 / race 1 (BBBD)</strain>
        <strain evidence="5">Isolate 1-1 / race 1 (BBBD)</strain>
    </source>
</reference>
<feature type="compositionally biased region" description="Polar residues" evidence="1">
    <location>
        <begin position="26"/>
        <end position="35"/>
    </location>
</feature>
<evidence type="ECO:0000256" key="1">
    <source>
        <dbReference type="SAM" id="MobiDB-lite"/>
    </source>
</evidence>
<keyword evidence="5" id="KW-1185">Reference proteome</keyword>
<protein>
    <submittedName>
        <fullName evidence="3 4">Uncharacterized protein</fullName>
    </submittedName>
</protein>
<feature type="region of interest" description="Disordered" evidence="1">
    <location>
        <begin position="26"/>
        <end position="72"/>
    </location>
</feature>
<evidence type="ECO:0000313" key="3">
    <source>
        <dbReference type="EMBL" id="OAV92266.1"/>
    </source>
</evidence>
<evidence type="ECO:0000256" key="2">
    <source>
        <dbReference type="SAM" id="SignalP"/>
    </source>
</evidence>
<evidence type="ECO:0000313" key="4">
    <source>
        <dbReference type="EnsemblFungi" id="PTTG_01378-t43_1-p1"/>
    </source>
</evidence>
<evidence type="ECO:0000313" key="5">
    <source>
        <dbReference type="Proteomes" id="UP000005240"/>
    </source>
</evidence>
<dbReference type="AlphaFoldDB" id="A0A180GHP2"/>
<gene>
    <name evidence="3" type="ORF">PTTG_01378</name>
</gene>
<dbReference type="Proteomes" id="UP000005240">
    <property type="component" value="Unassembled WGS sequence"/>
</dbReference>
<reference evidence="3" key="2">
    <citation type="submission" date="2016-05" db="EMBL/GenBank/DDBJ databases">
        <title>Comparative analysis highlights variable genome content of wheat rusts and divergence of the mating loci.</title>
        <authorList>
            <person name="Cuomo C.A."/>
            <person name="Bakkeren G."/>
            <person name="Szabo L."/>
            <person name="Khalil H."/>
            <person name="Joly D."/>
            <person name="Goldberg J."/>
            <person name="Young S."/>
            <person name="Zeng Q."/>
            <person name="Fellers J."/>
        </authorList>
    </citation>
    <scope>NUCLEOTIDE SEQUENCE [LARGE SCALE GENOMIC DNA]</scope>
    <source>
        <strain evidence="3">1-1 BBBD Race 1</strain>
    </source>
</reference>
<accession>A0A180GHP2</accession>
<dbReference type="EnsemblFungi" id="PTTG_01378-t43_1">
    <property type="protein sequence ID" value="PTTG_01378-t43_1-p1"/>
    <property type="gene ID" value="PTTG_01378"/>
</dbReference>